<dbReference type="SUPFAM" id="SSF53822">
    <property type="entry name" value="Periplasmic binding protein-like I"/>
    <property type="match status" value="1"/>
</dbReference>
<name>A0ABT2UP01_9BACL</name>
<gene>
    <name evidence="6" type="ORF">OB236_30105</name>
</gene>
<dbReference type="SUPFAM" id="SSF47413">
    <property type="entry name" value="lambda repressor-like DNA-binding domains"/>
    <property type="match status" value="1"/>
</dbReference>
<evidence type="ECO:0000256" key="4">
    <source>
        <dbReference type="ARBA" id="ARBA00023163"/>
    </source>
</evidence>
<dbReference type="EMBL" id="JAOQIO010000103">
    <property type="protein sequence ID" value="MCU6796385.1"/>
    <property type="molecule type" value="Genomic_DNA"/>
</dbReference>
<dbReference type="InterPro" id="IPR000843">
    <property type="entry name" value="HTH_LacI"/>
</dbReference>
<proteinExistence type="predicted"/>
<dbReference type="InterPro" id="IPR046335">
    <property type="entry name" value="LacI/GalR-like_sensor"/>
</dbReference>
<dbReference type="CDD" id="cd01392">
    <property type="entry name" value="HTH_LacI"/>
    <property type="match status" value="1"/>
</dbReference>
<comment type="caution">
    <text evidence="6">The sequence shown here is derived from an EMBL/GenBank/DDBJ whole genome shotgun (WGS) entry which is preliminary data.</text>
</comment>
<dbReference type="InterPro" id="IPR010982">
    <property type="entry name" value="Lambda_DNA-bd_dom_sf"/>
</dbReference>
<dbReference type="RefSeq" id="WP_262687205.1">
    <property type="nucleotide sequence ID" value="NZ_JAOQIO010000103.1"/>
</dbReference>
<dbReference type="Proteomes" id="UP001652445">
    <property type="component" value="Unassembled WGS sequence"/>
</dbReference>
<keyword evidence="7" id="KW-1185">Reference proteome</keyword>
<dbReference type="Pfam" id="PF13377">
    <property type="entry name" value="Peripla_BP_3"/>
    <property type="match status" value="1"/>
</dbReference>
<sequence>MNLYEGMIPLSSQHTKITMQLIADRLGVSKYTVSQALSGKIGVSEATRAEVEAMARALGYRIKSDKRSAYPKPPKTVSDAASDLPYAADLIGDKDVPHTEAAPAYVAIWVHDAQRKEPSFWSRVLGGVILGCSNNGWQTQVLSSDKLLMDNPMSSPLTDITSPACLGSVVLGTLPIRSLHKLAQLHQANDPIILVDHEEPLIRADCILNANLEAARLACRRIISQGCKRIVFVGKDLYSVSFQERWWGCRQALDEYSRQLEGYSLRKWTISYGQPIWEQQLAKRVGASSSEELPDGFVCANDEIALKLLKLLQEQSIPVPSRCKVIGIDNIDASASSTPPLTTVELAKELLGTRAVEALERNLTHPSVHSEKVILSARLITRGSG</sequence>
<dbReference type="Gene3D" id="3.40.50.2300">
    <property type="match status" value="2"/>
</dbReference>
<dbReference type="SMART" id="SM00354">
    <property type="entry name" value="HTH_LACI"/>
    <property type="match status" value="1"/>
</dbReference>
<evidence type="ECO:0000256" key="3">
    <source>
        <dbReference type="ARBA" id="ARBA00023125"/>
    </source>
</evidence>
<evidence type="ECO:0000259" key="5">
    <source>
        <dbReference type="PROSITE" id="PS50932"/>
    </source>
</evidence>
<evidence type="ECO:0000313" key="6">
    <source>
        <dbReference type="EMBL" id="MCU6796385.1"/>
    </source>
</evidence>
<reference evidence="6 7" key="1">
    <citation type="submission" date="2022-09" db="EMBL/GenBank/DDBJ databases">
        <authorList>
            <person name="Han X.L."/>
            <person name="Wang Q."/>
            <person name="Lu T."/>
        </authorList>
    </citation>
    <scope>NUCLEOTIDE SEQUENCE [LARGE SCALE GENOMIC DNA]</scope>
    <source>
        <strain evidence="6 7">WQ 127069</strain>
    </source>
</reference>
<keyword evidence="4" id="KW-0804">Transcription</keyword>
<dbReference type="GO" id="GO:0003677">
    <property type="term" value="F:DNA binding"/>
    <property type="evidence" value="ECO:0007669"/>
    <property type="project" value="UniProtKB-KW"/>
</dbReference>
<organism evidence="6 7">
    <name type="scientific">Paenibacillus baimaensis</name>
    <dbReference type="NCBI Taxonomy" id="2982185"/>
    <lineage>
        <taxon>Bacteria</taxon>
        <taxon>Bacillati</taxon>
        <taxon>Bacillota</taxon>
        <taxon>Bacilli</taxon>
        <taxon>Bacillales</taxon>
        <taxon>Paenibacillaceae</taxon>
        <taxon>Paenibacillus</taxon>
    </lineage>
</organism>
<accession>A0ABT2UP01</accession>
<keyword evidence="3 6" id="KW-0238">DNA-binding</keyword>
<keyword evidence="2" id="KW-0805">Transcription regulation</keyword>
<dbReference type="Gene3D" id="1.10.260.40">
    <property type="entry name" value="lambda repressor-like DNA-binding domains"/>
    <property type="match status" value="1"/>
</dbReference>
<feature type="domain" description="HTH lacI-type" evidence="5">
    <location>
        <begin position="17"/>
        <end position="71"/>
    </location>
</feature>
<dbReference type="PANTHER" id="PTHR30146">
    <property type="entry name" value="LACI-RELATED TRANSCRIPTIONAL REPRESSOR"/>
    <property type="match status" value="1"/>
</dbReference>
<dbReference type="InterPro" id="IPR028082">
    <property type="entry name" value="Peripla_BP_I"/>
</dbReference>
<dbReference type="PROSITE" id="PS50932">
    <property type="entry name" value="HTH_LACI_2"/>
    <property type="match status" value="1"/>
</dbReference>
<evidence type="ECO:0000313" key="7">
    <source>
        <dbReference type="Proteomes" id="UP001652445"/>
    </source>
</evidence>
<protein>
    <submittedName>
        <fullName evidence="6">LacI family DNA-binding transcriptional regulator</fullName>
    </submittedName>
</protein>
<keyword evidence="1" id="KW-0678">Repressor</keyword>
<dbReference type="Pfam" id="PF00356">
    <property type="entry name" value="LacI"/>
    <property type="match status" value="1"/>
</dbReference>
<dbReference type="PANTHER" id="PTHR30146:SF148">
    <property type="entry name" value="HTH-TYPE TRANSCRIPTIONAL REPRESSOR PURR-RELATED"/>
    <property type="match status" value="1"/>
</dbReference>
<evidence type="ECO:0000256" key="2">
    <source>
        <dbReference type="ARBA" id="ARBA00023015"/>
    </source>
</evidence>
<evidence type="ECO:0000256" key="1">
    <source>
        <dbReference type="ARBA" id="ARBA00022491"/>
    </source>
</evidence>